<feature type="region of interest" description="Disordered" evidence="1">
    <location>
        <begin position="39"/>
        <end position="74"/>
    </location>
</feature>
<protein>
    <submittedName>
        <fullName evidence="2">1609_t:CDS:1</fullName>
    </submittedName>
</protein>
<proteinExistence type="predicted"/>
<evidence type="ECO:0000256" key="1">
    <source>
        <dbReference type="SAM" id="MobiDB-lite"/>
    </source>
</evidence>
<accession>A0A9N9HAG4</accession>
<gene>
    <name evidence="2" type="ORF">FMOSSE_LOCUS11853</name>
</gene>
<feature type="compositionally biased region" description="Polar residues" evidence="1">
    <location>
        <begin position="10"/>
        <end position="22"/>
    </location>
</feature>
<comment type="caution">
    <text evidence="2">The sequence shown here is derived from an EMBL/GenBank/DDBJ whole genome shotgun (WGS) entry which is preliminary data.</text>
</comment>
<name>A0A9N9HAG4_FUNMO</name>
<reference evidence="2" key="1">
    <citation type="submission" date="2021-06" db="EMBL/GenBank/DDBJ databases">
        <authorList>
            <person name="Kallberg Y."/>
            <person name="Tangrot J."/>
            <person name="Rosling A."/>
        </authorList>
    </citation>
    <scope>NUCLEOTIDE SEQUENCE</scope>
    <source>
        <strain evidence="2">87-6 pot B 2015</strain>
    </source>
</reference>
<dbReference type="AlphaFoldDB" id="A0A9N9HAG4"/>
<dbReference type="EMBL" id="CAJVPP010005036">
    <property type="protein sequence ID" value="CAG8659090.1"/>
    <property type="molecule type" value="Genomic_DNA"/>
</dbReference>
<keyword evidence="3" id="KW-1185">Reference proteome</keyword>
<dbReference type="Proteomes" id="UP000789375">
    <property type="component" value="Unassembled WGS sequence"/>
</dbReference>
<evidence type="ECO:0000313" key="2">
    <source>
        <dbReference type="EMBL" id="CAG8659090.1"/>
    </source>
</evidence>
<organism evidence="2 3">
    <name type="scientific">Funneliformis mosseae</name>
    <name type="common">Endomycorrhizal fungus</name>
    <name type="synonym">Glomus mosseae</name>
    <dbReference type="NCBI Taxonomy" id="27381"/>
    <lineage>
        <taxon>Eukaryota</taxon>
        <taxon>Fungi</taxon>
        <taxon>Fungi incertae sedis</taxon>
        <taxon>Mucoromycota</taxon>
        <taxon>Glomeromycotina</taxon>
        <taxon>Glomeromycetes</taxon>
        <taxon>Glomerales</taxon>
        <taxon>Glomeraceae</taxon>
        <taxon>Funneliformis</taxon>
    </lineage>
</organism>
<sequence>MVVGDDANKLHTNTPQFMASPQQVRNLSHYQYETSMVVGDGTGLSSTSTKPFPLPVRNQQEPSSQYQTTQNNTC</sequence>
<feature type="region of interest" description="Disordered" evidence="1">
    <location>
        <begin position="1"/>
        <end position="22"/>
    </location>
</feature>
<evidence type="ECO:0000313" key="3">
    <source>
        <dbReference type="Proteomes" id="UP000789375"/>
    </source>
</evidence>
<feature type="compositionally biased region" description="Polar residues" evidence="1">
    <location>
        <begin position="57"/>
        <end position="74"/>
    </location>
</feature>